<dbReference type="AlphaFoldDB" id="A0A8J6HJB0"/>
<evidence type="ECO:0000256" key="6">
    <source>
        <dbReference type="ARBA" id="ARBA00023170"/>
    </source>
</evidence>
<reference evidence="10" key="1">
    <citation type="journal article" date="2020" name="J Insects Food Feed">
        <title>The yellow mealworm (Tenebrio molitor) genome: a resource for the emerging insects as food and feed industry.</title>
        <authorList>
            <person name="Eriksson T."/>
            <person name="Andere A."/>
            <person name="Kelstrup H."/>
            <person name="Emery V."/>
            <person name="Picard C."/>
        </authorList>
    </citation>
    <scope>NUCLEOTIDE SEQUENCE</scope>
    <source>
        <strain evidence="10">Stoneville</strain>
        <tissue evidence="10">Whole head</tissue>
    </source>
</reference>
<dbReference type="PANTHER" id="PTHR42643:SF35">
    <property type="entry name" value="IONOTROPIC RECEPTOR 68A, ISOFORM A"/>
    <property type="match status" value="1"/>
</dbReference>
<comment type="caution">
    <text evidence="10">The sequence shown here is derived from an EMBL/GenBank/DDBJ whole genome shotgun (WGS) entry which is preliminary data.</text>
</comment>
<dbReference type="InterPro" id="IPR052192">
    <property type="entry name" value="Insect_Ionotropic_Sensory_Rcpt"/>
</dbReference>
<feature type="transmembrane region" description="Helical" evidence="8">
    <location>
        <begin position="324"/>
        <end position="340"/>
    </location>
</feature>
<keyword evidence="3 8" id="KW-0812">Transmembrane</keyword>
<keyword evidence="11" id="KW-1185">Reference proteome</keyword>
<keyword evidence="2" id="KW-1003">Cell membrane</keyword>
<dbReference type="PROSITE" id="PS51257">
    <property type="entry name" value="PROKAR_LIPOPROTEIN"/>
    <property type="match status" value="1"/>
</dbReference>
<evidence type="ECO:0000256" key="1">
    <source>
        <dbReference type="ARBA" id="ARBA00004651"/>
    </source>
</evidence>
<protein>
    <recommendedName>
        <fullName evidence="12">Ionotropic receptor</fullName>
    </recommendedName>
</protein>
<evidence type="ECO:0008006" key="12">
    <source>
        <dbReference type="Google" id="ProtNLM"/>
    </source>
</evidence>
<keyword evidence="4 8" id="KW-1133">Transmembrane helix</keyword>
<dbReference type="SUPFAM" id="SSF53850">
    <property type="entry name" value="Periplasmic binding protein-like II"/>
    <property type="match status" value="1"/>
</dbReference>
<dbReference type="EMBL" id="JABDTM020022753">
    <property type="protein sequence ID" value="KAH0815685.1"/>
    <property type="molecule type" value="Genomic_DNA"/>
</dbReference>
<feature type="transmembrane region" description="Helical" evidence="8">
    <location>
        <begin position="352"/>
        <end position="374"/>
    </location>
</feature>
<dbReference type="GO" id="GO:0005886">
    <property type="term" value="C:plasma membrane"/>
    <property type="evidence" value="ECO:0007669"/>
    <property type="project" value="UniProtKB-SubCell"/>
</dbReference>
<keyword evidence="7" id="KW-0325">Glycoprotein</keyword>
<evidence type="ECO:0000313" key="11">
    <source>
        <dbReference type="Proteomes" id="UP000719412"/>
    </source>
</evidence>
<evidence type="ECO:0000313" key="10">
    <source>
        <dbReference type="EMBL" id="KAH0815685.1"/>
    </source>
</evidence>
<evidence type="ECO:0000256" key="3">
    <source>
        <dbReference type="ARBA" id="ARBA00022692"/>
    </source>
</evidence>
<evidence type="ECO:0000256" key="9">
    <source>
        <dbReference type="SAM" id="SignalP"/>
    </source>
</evidence>
<keyword evidence="5 8" id="KW-0472">Membrane</keyword>
<evidence type="ECO:0000256" key="4">
    <source>
        <dbReference type="ARBA" id="ARBA00022989"/>
    </source>
</evidence>
<feature type="transmembrane region" description="Helical" evidence="8">
    <location>
        <begin position="529"/>
        <end position="555"/>
    </location>
</feature>
<feature type="transmembrane region" description="Helical" evidence="8">
    <location>
        <begin position="287"/>
        <end position="312"/>
    </location>
</feature>
<evidence type="ECO:0000256" key="8">
    <source>
        <dbReference type="SAM" id="Phobius"/>
    </source>
</evidence>
<dbReference type="Proteomes" id="UP000719412">
    <property type="component" value="Unassembled WGS sequence"/>
</dbReference>
<reference evidence="10" key="2">
    <citation type="submission" date="2021-08" db="EMBL/GenBank/DDBJ databases">
        <authorList>
            <person name="Eriksson T."/>
        </authorList>
    </citation>
    <scope>NUCLEOTIDE SEQUENCE</scope>
    <source>
        <strain evidence="10">Stoneville</strain>
        <tissue evidence="10">Whole head</tissue>
    </source>
</reference>
<comment type="subcellular location">
    <subcellularLocation>
        <location evidence="1">Cell membrane</location>
        <topology evidence="1">Multi-pass membrane protein</topology>
    </subcellularLocation>
</comment>
<keyword evidence="6" id="KW-0675">Receptor</keyword>
<gene>
    <name evidence="10" type="ORF">GEV33_007105</name>
</gene>
<name>A0A8J6HJB0_TENMO</name>
<accession>A0A8J6HJB0</accession>
<evidence type="ECO:0000256" key="2">
    <source>
        <dbReference type="ARBA" id="ARBA00022475"/>
    </source>
</evidence>
<evidence type="ECO:0000256" key="7">
    <source>
        <dbReference type="ARBA" id="ARBA00023180"/>
    </source>
</evidence>
<feature type="chain" id="PRO_5035148226" description="Ionotropic receptor" evidence="9">
    <location>
        <begin position="19"/>
        <end position="561"/>
    </location>
</feature>
<dbReference type="Gene3D" id="3.40.190.10">
    <property type="entry name" value="Periplasmic binding protein-like II"/>
    <property type="match status" value="1"/>
</dbReference>
<keyword evidence="9" id="KW-0732">Signal</keyword>
<sequence length="561" mass="65468">MLSIRLVSWMTIIVSCHTLPKLDFMEDKLKEYRFGKNYTSCSYINVNSPESRDISSWFIRENVCPAVVAGDFFNASGYLPKAEAAFIFVETYGQMGEIIRKMQNYSFWSGRAQNHFVICKPMNDTNFLRDLFGNIWKHHILNFVVIFVQNTLQVFSYNPFKKEIINLTRTPHYFPDKLKNFNGYQLKVSFFNDFPLTQKDNGDWSGRDYILLKAVTSMLKATFTIVEPPPTTNYMGVYKDMQSGKSDFCFISRFYGHDNGLEVEFSYPHERNGISLLMPVMHRKKTLFLVFHPFTWLLLVTGKIIISLTILLTDKNQQKSLSESVLYVFSCFLGYPYPRFHSKSLIIKFQILTFIVGSIILRTAFQCFLISYFIKSSPAHQINTIIQLQNSDVKIYMSQLLAPLIPKDYDLHKRFVYVTREERMVMLHENLNTSGAYGMTWTYANKYVKILNKGKRNILFCGMKEVLVPQYNSYIFKKHSPYLDKFSECLLRERQYMLAKSSDFGTRFKKSSLEEDQEVVLKLQHLQHIFFVLAIGLAASLLVFVVELMFFTFCVRIHVGP</sequence>
<organism evidence="10 11">
    <name type="scientific">Tenebrio molitor</name>
    <name type="common">Yellow mealworm beetle</name>
    <dbReference type="NCBI Taxonomy" id="7067"/>
    <lineage>
        <taxon>Eukaryota</taxon>
        <taxon>Metazoa</taxon>
        <taxon>Ecdysozoa</taxon>
        <taxon>Arthropoda</taxon>
        <taxon>Hexapoda</taxon>
        <taxon>Insecta</taxon>
        <taxon>Pterygota</taxon>
        <taxon>Neoptera</taxon>
        <taxon>Endopterygota</taxon>
        <taxon>Coleoptera</taxon>
        <taxon>Polyphaga</taxon>
        <taxon>Cucujiformia</taxon>
        <taxon>Tenebrionidae</taxon>
        <taxon>Tenebrio</taxon>
    </lineage>
</organism>
<evidence type="ECO:0000256" key="5">
    <source>
        <dbReference type="ARBA" id="ARBA00023136"/>
    </source>
</evidence>
<proteinExistence type="predicted"/>
<dbReference type="PANTHER" id="PTHR42643">
    <property type="entry name" value="IONOTROPIC RECEPTOR 20A-RELATED"/>
    <property type="match status" value="1"/>
</dbReference>
<feature type="signal peptide" evidence="9">
    <location>
        <begin position="1"/>
        <end position="18"/>
    </location>
</feature>